<name>A0A1H9RDW6_9BACI</name>
<feature type="domain" description="HTH arsR-type" evidence="4">
    <location>
        <begin position="2"/>
        <end position="97"/>
    </location>
</feature>
<dbReference type="InterPro" id="IPR051081">
    <property type="entry name" value="HTH_MetalResp_TranReg"/>
</dbReference>
<dbReference type="OrthoDB" id="9798835at2"/>
<dbReference type="AlphaFoldDB" id="A0A1H9RDW6"/>
<dbReference type="Pfam" id="PF01022">
    <property type="entry name" value="HTH_5"/>
    <property type="match status" value="1"/>
</dbReference>
<keyword evidence="3" id="KW-0804">Transcription</keyword>
<dbReference type="InterPro" id="IPR036388">
    <property type="entry name" value="WH-like_DNA-bd_sf"/>
</dbReference>
<dbReference type="SUPFAM" id="SSF46785">
    <property type="entry name" value="Winged helix' DNA-binding domain"/>
    <property type="match status" value="1"/>
</dbReference>
<comment type="caution">
    <text evidence="5">The sequence shown here is derived from an EMBL/GenBank/DDBJ whole genome shotgun (WGS) entry which is preliminary data.</text>
</comment>
<dbReference type="InterPro" id="IPR011991">
    <property type="entry name" value="ArsR-like_HTH"/>
</dbReference>
<dbReference type="NCBIfam" id="NF033788">
    <property type="entry name" value="HTH_metalloreg"/>
    <property type="match status" value="1"/>
</dbReference>
<protein>
    <submittedName>
        <fullName evidence="5">ArsR family transcriptional regulator</fullName>
    </submittedName>
</protein>
<dbReference type="PRINTS" id="PR00778">
    <property type="entry name" value="HTHARSR"/>
</dbReference>
<dbReference type="PROSITE" id="PS50987">
    <property type="entry name" value="HTH_ARSR_2"/>
    <property type="match status" value="1"/>
</dbReference>
<reference evidence="6" key="1">
    <citation type="submission" date="2016-10" db="EMBL/GenBank/DDBJ databases">
        <authorList>
            <person name="de Groot N.N."/>
        </authorList>
    </citation>
    <scope>NUCLEOTIDE SEQUENCE [LARGE SCALE GENOMIC DNA]</scope>
    <source>
        <strain evidence="6">10nlg</strain>
    </source>
</reference>
<dbReference type="PANTHER" id="PTHR33154:SF33">
    <property type="entry name" value="TRANSCRIPTIONAL REPRESSOR SDPR"/>
    <property type="match status" value="1"/>
</dbReference>
<dbReference type="EMBL" id="FOGV01000004">
    <property type="protein sequence ID" value="SER70153.1"/>
    <property type="molecule type" value="Genomic_DNA"/>
</dbReference>
<evidence type="ECO:0000256" key="3">
    <source>
        <dbReference type="ARBA" id="ARBA00023163"/>
    </source>
</evidence>
<dbReference type="STRING" id="1464123.SAMN05444126_10492"/>
<dbReference type="GO" id="GO:0003700">
    <property type="term" value="F:DNA-binding transcription factor activity"/>
    <property type="evidence" value="ECO:0007669"/>
    <property type="project" value="InterPro"/>
</dbReference>
<accession>A0A1H9RDW6</accession>
<dbReference type="SMART" id="SM00418">
    <property type="entry name" value="HTH_ARSR"/>
    <property type="match status" value="1"/>
</dbReference>
<dbReference type="CDD" id="cd00090">
    <property type="entry name" value="HTH_ARSR"/>
    <property type="match status" value="1"/>
</dbReference>
<evidence type="ECO:0000259" key="4">
    <source>
        <dbReference type="PROSITE" id="PS50987"/>
    </source>
</evidence>
<evidence type="ECO:0000313" key="6">
    <source>
        <dbReference type="Proteomes" id="UP000199318"/>
    </source>
</evidence>
<proteinExistence type="predicted"/>
<organism evidence="5 6">
    <name type="scientific">Salisediminibacterium halotolerans</name>
    <dbReference type="NCBI Taxonomy" id="517425"/>
    <lineage>
        <taxon>Bacteria</taxon>
        <taxon>Bacillati</taxon>
        <taxon>Bacillota</taxon>
        <taxon>Bacilli</taxon>
        <taxon>Bacillales</taxon>
        <taxon>Bacillaceae</taxon>
        <taxon>Salisediminibacterium</taxon>
    </lineage>
</organism>
<dbReference type="InterPro" id="IPR036390">
    <property type="entry name" value="WH_DNA-bd_sf"/>
</dbReference>
<evidence type="ECO:0000256" key="1">
    <source>
        <dbReference type="ARBA" id="ARBA00023015"/>
    </source>
</evidence>
<evidence type="ECO:0000256" key="2">
    <source>
        <dbReference type="ARBA" id="ARBA00023125"/>
    </source>
</evidence>
<keyword evidence="6" id="KW-1185">Reference proteome</keyword>
<dbReference type="PANTHER" id="PTHR33154">
    <property type="entry name" value="TRANSCRIPTIONAL REGULATOR, ARSR FAMILY"/>
    <property type="match status" value="1"/>
</dbReference>
<evidence type="ECO:0000313" key="5">
    <source>
        <dbReference type="EMBL" id="SER70153.1"/>
    </source>
</evidence>
<dbReference type="GO" id="GO:0003677">
    <property type="term" value="F:DNA binding"/>
    <property type="evidence" value="ECO:0007669"/>
    <property type="project" value="UniProtKB-KW"/>
</dbReference>
<keyword evidence="1" id="KW-0805">Transcription regulation</keyword>
<dbReference type="Gene3D" id="1.10.10.10">
    <property type="entry name" value="Winged helix-like DNA-binding domain superfamily/Winged helix DNA-binding domain"/>
    <property type="match status" value="1"/>
</dbReference>
<dbReference type="InterPro" id="IPR001845">
    <property type="entry name" value="HTH_ArsR_DNA-bd_dom"/>
</dbReference>
<dbReference type="RefSeq" id="WP_093072119.1">
    <property type="nucleotide sequence ID" value="NZ_FOGV01000004.1"/>
</dbReference>
<sequence>MANEQPLDGYTRMFKMLSDENRLKMLLYMREEELCVCDFEALLGISQPSVSQQLKRMRAEGMVTSRKFEQWHVYRIDESYALIDVLTKTLSQLPSVKQDVDELTEKGLRSRCSVATRPVEFHSLNKQR</sequence>
<gene>
    <name evidence="5" type="ORF">SAMN05444126_10492</name>
</gene>
<keyword evidence="2" id="KW-0238">DNA-binding</keyword>
<dbReference type="Proteomes" id="UP000199318">
    <property type="component" value="Unassembled WGS sequence"/>
</dbReference>